<dbReference type="PATRIC" id="fig|35746.4.peg.3666"/>
<dbReference type="EMBL" id="CP011948">
    <property type="protein sequence ID" value="AKU09506.1"/>
    <property type="molecule type" value="Genomic_DNA"/>
</dbReference>
<feature type="region of interest" description="Disordered" evidence="1">
    <location>
        <begin position="124"/>
        <end position="144"/>
    </location>
</feature>
<evidence type="ECO:0000256" key="1">
    <source>
        <dbReference type="SAM" id="MobiDB-lite"/>
    </source>
</evidence>
<dbReference type="AlphaFoldDB" id="A0A0K1IYG3"/>
<name>A0A0K1IYG3_HALGI</name>
<keyword evidence="3" id="KW-0614">Plasmid</keyword>
<dbReference type="GO" id="GO:0004029">
    <property type="term" value="F:aldehyde dehydrogenase (NAD+) activity"/>
    <property type="evidence" value="ECO:0007669"/>
    <property type="project" value="TreeGrafter"/>
</dbReference>
<dbReference type="KEGG" id="hgi:ABY42_16815"/>
<dbReference type="Pfam" id="PF01370">
    <property type="entry name" value="Epimerase"/>
    <property type="match status" value="1"/>
</dbReference>
<feature type="compositionally biased region" description="Polar residues" evidence="1">
    <location>
        <begin position="129"/>
        <end position="144"/>
    </location>
</feature>
<protein>
    <submittedName>
        <fullName evidence="3">Epimerase</fullName>
    </submittedName>
</protein>
<dbReference type="InterPro" id="IPR001509">
    <property type="entry name" value="Epimerase_deHydtase"/>
</dbReference>
<geneLocation type="plasmid" evidence="3 4">
    <name>pHG1</name>
</geneLocation>
<dbReference type="InterPro" id="IPR036291">
    <property type="entry name" value="NAD(P)-bd_dom_sf"/>
</dbReference>
<accession>A0A0K1IYG3</accession>
<dbReference type="PANTHER" id="PTHR48079:SF6">
    <property type="entry name" value="NAD(P)-BINDING DOMAIN-CONTAINING PROTEIN-RELATED"/>
    <property type="match status" value="1"/>
</dbReference>
<organism evidence="3 4">
    <name type="scientific">Haloferax gibbonsii</name>
    <dbReference type="NCBI Taxonomy" id="35746"/>
    <lineage>
        <taxon>Archaea</taxon>
        <taxon>Methanobacteriati</taxon>
        <taxon>Methanobacteriota</taxon>
        <taxon>Stenosarchaea group</taxon>
        <taxon>Halobacteria</taxon>
        <taxon>Halobacteriales</taxon>
        <taxon>Haloferacaceae</taxon>
        <taxon>Haloferax</taxon>
    </lineage>
</organism>
<proteinExistence type="predicted"/>
<dbReference type="InterPro" id="IPR051783">
    <property type="entry name" value="NAD(P)-dependent_oxidoreduct"/>
</dbReference>
<dbReference type="RefSeq" id="WP_050460228.1">
    <property type="nucleotide sequence ID" value="NZ_CP011948.1"/>
</dbReference>
<dbReference type="GO" id="GO:0005737">
    <property type="term" value="C:cytoplasm"/>
    <property type="evidence" value="ECO:0007669"/>
    <property type="project" value="TreeGrafter"/>
</dbReference>
<reference evidence="4" key="1">
    <citation type="journal article" date="2015" name="J. Biotechnol.">
        <title>Complete genome sequence of Haloferax gibbonsii strain ARA6, a potential producer of polyhydroxyalkanoates and halocins isolated from Araruama, Rio de Janeiro, Brasil.</title>
        <authorList>
            <person name="Pinto L.H."/>
            <person name="D'Alincourt Carvalho-Assef A.P."/>
            <person name="Vieira R.P."/>
            <person name="Clementino M.M."/>
            <person name="Albano R.M."/>
        </authorList>
    </citation>
    <scope>NUCLEOTIDE SEQUENCE [LARGE SCALE GENOMIC DNA]</scope>
    <source>
        <strain evidence="4">ARA6</strain>
        <plasmid evidence="4">Plasmid pHG1</plasmid>
    </source>
</reference>
<dbReference type="SUPFAM" id="SSF51735">
    <property type="entry name" value="NAD(P)-binding Rossmann-fold domains"/>
    <property type="match status" value="1"/>
</dbReference>
<sequence length="310" mass="33638">MNVFIAGATGVLGKRLVDEFTEAGHDVVGLTRDDLGDRIVSNNGGRPHRGDLFDEESLVEGAADADVVIHAATAIPTETKTSAEDWKQNDRIRREGTQALTSAAAEVGAEQYIQQSVVWVARQPDGSPFNEQSSLHPDRTTQSAVDAEEIAKQASESAPFDTTVLRCGWFYSSDCEQTKTIAENVASGDMPVIGGGLLGKDDASISPIHVDDAASAFLAAVEAEANGVWHVVDDQPVTMAEFLSEFATRLNASEPSRIPGWLARFFIGKDTVRFFTNPMSTSNDKFREATGWEPQYRTYQEGLRAVVQNL</sequence>
<evidence type="ECO:0000313" key="4">
    <source>
        <dbReference type="Proteomes" id="UP000066124"/>
    </source>
</evidence>
<dbReference type="Gene3D" id="3.40.50.720">
    <property type="entry name" value="NAD(P)-binding Rossmann-like Domain"/>
    <property type="match status" value="1"/>
</dbReference>
<evidence type="ECO:0000259" key="2">
    <source>
        <dbReference type="Pfam" id="PF01370"/>
    </source>
</evidence>
<dbReference type="Proteomes" id="UP000066124">
    <property type="component" value="Plasmid pHG1"/>
</dbReference>
<evidence type="ECO:0000313" key="3">
    <source>
        <dbReference type="EMBL" id="AKU09506.1"/>
    </source>
</evidence>
<dbReference type="GeneID" id="25247648"/>
<feature type="domain" description="NAD-dependent epimerase/dehydratase" evidence="2">
    <location>
        <begin position="3"/>
        <end position="226"/>
    </location>
</feature>
<dbReference type="PANTHER" id="PTHR48079">
    <property type="entry name" value="PROTEIN YEEZ"/>
    <property type="match status" value="1"/>
</dbReference>
<gene>
    <name evidence="3" type="ORF">ABY42_16815</name>
</gene>